<dbReference type="Pfam" id="PF01965">
    <property type="entry name" value="DJ-1_PfpI"/>
    <property type="match status" value="1"/>
</dbReference>
<accession>A0A9W8YPJ0</accession>
<proteinExistence type="predicted"/>
<evidence type="ECO:0000313" key="3">
    <source>
        <dbReference type="Proteomes" id="UP001140453"/>
    </source>
</evidence>
<dbReference type="SUPFAM" id="SSF52317">
    <property type="entry name" value="Class I glutamine amidotransferase-like"/>
    <property type="match status" value="1"/>
</dbReference>
<dbReference type="EMBL" id="JAPEVB010000004">
    <property type="protein sequence ID" value="KAJ4388892.1"/>
    <property type="molecule type" value="Genomic_DNA"/>
</dbReference>
<organism evidence="2 3">
    <name type="scientific">Gnomoniopsis smithogilvyi</name>
    <dbReference type="NCBI Taxonomy" id="1191159"/>
    <lineage>
        <taxon>Eukaryota</taxon>
        <taxon>Fungi</taxon>
        <taxon>Dikarya</taxon>
        <taxon>Ascomycota</taxon>
        <taxon>Pezizomycotina</taxon>
        <taxon>Sordariomycetes</taxon>
        <taxon>Sordariomycetidae</taxon>
        <taxon>Diaporthales</taxon>
        <taxon>Gnomoniaceae</taxon>
        <taxon>Gnomoniopsis</taxon>
    </lineage>
</organism>
<dbReference type="InterPro" id="IPR002818">
    <property type="entry name" value="DJ-1/PfpI"/>
</dbReference>
<reference evidence="2" key="1">
    <citation type="submission" date="2022-10" db="EMBL/GenBank/DDBJ databases">
        <title>Tapping the CABI collections for fungal endophytes: first genome assemblies for Collariella, Neodidymelliopsis, Ascochyta clinopodiicola, Didymella pomorum, Didymosphaeria variabile, Neocosmospora piperis and Neocucurbitaria cava.</title>
        <authorList>
            <person name="Hill R."/>
        </authorList>
    </citation>
    <scope>NUCLEOTIDE SEQUENCE</scope>
    <source>
        <strain evidence="2">IMI 355082</strain>
    </source>
</reference>
<protein>
    <recommendedName>
        <fullName evidence="1">DJ-1/PfpI domain-containing protein</fullName>
    </recommendedName>
</protein>
<comment type="caution">
    <text evidence="2">The sequence shown here is derived from an EMBL/GenBank/DDBJ whole genome shotgun (WGS) entry which is preliminary data.</text>
</comment>
<keyword evidence="3" id="KW-1185">Reference proteome</keyword>
<name>A0A9W8YPJ0_9PEZI</name>
<dbReference type="Gene3D" id="3.40.50.880">
    <property type="match status" value="1"/>
</dbReference>
<dbReference type="Proteomes" id="UP001140453">
    <property type="component" value="Unassembled WGS sequence"/>
</dbReference>
<dbReference type="PANTHER" id="PTHR43130">
    <property type="entry name" value="ARAC-FAMILY TRANSCRIPTIONAL REGULATOR"/>
    <property type="match status" value="1"/>
</dbReference>
<evidence type="ECO:0000259" key="1">
    <source>
        <dbReference type="Pfam" id="PF01965"/>
    </source>
</evidence>
<feature type="domain" description="DJ-1/PfpI" evidence="1">
    <location>
        <begin position="18"/>
        <end position="188"/>
    </location>
</feature>
<dbReference type="InterPro" id="IPR052158">
    <property type="entry name" value="INH-QAR"/>
</dbReference>
<dbReference type="AlphaFoldDB" id="A0A9W8YPJ0"/>
<dbReference type="CDD" id="cd03139">
    <property type="entry name" value="GATase1_PfpI_2"/>
    <property type="match status" value="1"/>
</dbReference>
<sequence length="225" mass="24616">MSQNEIHNVEDKPLSFGVVLFPGFQALDVFGPLDAFNILSTLYKLNLYVLAETLDPVSTKPLTEGLGSDFGQSILPTHTFTTAPPLDVLLVPGGRGTRVSGIASAVEFVRDVFPTLRYLITVCTGAGIAARAGVLDGRRATTNKRAWEETIALGPKVRWVHRARWVEDGNIWTSSGISAGIDVTFAWMRAVYGDDIAKNIADRMEYTPIMDSDNDPFADRWGAKK</sequence>
<dbReference type="PANTHER" id="PTHR43130:SF15">
    <property type="entry name" value="THIJ_PFPI FAMILY PROTEIN (AFU_ORTHOLOGUE AFUA_5G14240)"/>
    <property type="match status" value="1"/>
</dbReference>
<gene>
    <name evidence="2" type="ORF">N0V93_006353</name>
</gene>
<dbReference type="OrthoDB" id="543156at2759"/>
<dbReference type="InterPro" id="IPR029062">
    <property type="entry name" value="Class_I_gatase-like"/>
</dbReference>
<evidence type="ECO:0000313" key="2">
    <source>
        <dbReference type="EMBL" id="KAJ4388892.1"/>
    </source>
</evidence>